<dbReference type="NCBIfam" id="TIGR00093">
    <property type="entry name" value="pseudouridine synthase"/>
    <property type="match status" value="1"/>
</dbReference>
<dbReference type="Gene3D" id="3.30.70.1560">
    <property type="entry name" value="Alpha-L RNA-binding motif"/>
    <property type="match status" value="1"/>
</dbReference>
<dbReference type="Pfam" id="PF00849">
    <property type="entry name" value="PseudoU_synth_2"/>
    <property type="match status" value="1"/>
</dbReference>
<dbReference type="InterPro" id="IPR000748">
    <property type="entry name" value="PsdUridine_synth_RsuA/RluB/E/F"/>
</dbReference>
<evidence type="ECO:0000313" key="7">
    <source>
        <dbReference type="EMBL" id="MBH8595420.1"/>
    </source>
</evidence>
<dbReference type="PANTHER" id="PTHR47683">
    <property type="entry name" value="PSEUDOURIDINE SYNTHASE FAMILY PROTEIN-RELATED"/>
    <property type="match status" value="1"/>
</dbReference>
<dbReference type="GO" id="GO:0000455">
    <property type="term" value="P:enzyme-directed rRNA pseudouridine synthesis"/>
    <property type="evidence" value="ECO:0007669"/>
    <property type="project" value="UniProtKB-ARBA"/>
</dbReference>
<proteinExistence type="inferred from homology"/>
<dbReference type="Gene3D" id="3.10.290.10">
    <property type="entry name" value="RNA-binding S4 domain"/>
    <property type="match status" value="1"/>
</dbReference>
<comment type="similarity">
    <text evidence="1 5">Belongs to the pseudouridine synthase RsuA family.</text>
</comment>
<dbReference type="PROSITE" id="PS01149">
    <property type="entry name" value="PSI_RSU"/>
    <property type="match status" value="1"/>
</dbReference>
<evidence type="ECO:0000256" key="5">
    <source>
        <dbReference type="RuleBase" id="RU003887"/>
    </source>
</evidence>
<dbReference type="EC" id="5.4.99.-" evidence="5"/>
<dbReference type="Proteomes" id="UP000633619">
    <property type="component" value="Unassembled WGS sequence"/>
</dbReference>
<evidence type="ECO:0000256" key="4">
    <source>
        <dbReference type="PROSITE-ProRule" id="PRU00182"/>
    </source>
</evidence>
<keyword evidence="2 4" id="KW-0694">RNA-binding</keyword>
<evidence type="ECO:0000256" key="3">
    <source>
        <dbReference type="ARBA" id="ARBA00023235"/>
    </source>
</evidence>
<gene>
    <name evidence="7" type="ORF">I8U20_08760</name>
</gene>
<dbReference type="InterPro" id="IPR036986">
    <property type="entry name" value="S4_RNA-bd_sf"/>
</dbReference>
<dbReference type="RefSeq" id="WP_181732181.1">
    <property type="nucleotide sequence ID" value="NZ_JACEIR010000005.1"/>
</dbReference>
<dbReference type="CDD" id="cd02553">
    <property type="entry name" value="PseudoU_synth_RsuA"/>
    <property type="match status" value="1"/>
</dbReference>
<dbReference type="InterPro" id="IPR020103">
    <property type="entry name" value="PsdUridine_synth_cat_dom_sf"/>
</dbReference>
<organism evidence="7 8">
    <name type="scientific">Thermoactinomyces intermedius</name>
    <dbReference type="NCBI Taxonomy" id="2024"/>
    <lineage>
        <taxon>Bacteria</taxon>
        <taxon>Bacillati</taxon>
        <taxon>Bacillota</taxon>
        <taxon>Bacilli</taxon>
        <taxon>Bacillales</taxon>
        <taxon>Thermoactinomycetaceae</taxon>
        <taxon>Thermoactinomyces</taxon>
    </lineage>
</organism>
<dbReference type="GO" id="GO:0120159">
    <property type="term" value="F:rRNA pseudouridine synthase activity"/>
    <property type="evidence" value="ECO:0007669"/>
    <property type="project" value="UniProtKB-ARBA"/>
</dbReference>
<evidence type="ECO:0000256" key="1">
    <source>
        <dbReference type="ARBA" id="ARBA00008348"/>
    </source>
</evidence>
<comment type="caution">
    <text evidence="7">The sequence shown here is derived from an EMBL/GenBank/DDBJ whole genome shotgun (WGS) entry which is preliminary data.</text>
</comment>
<reference evidence="7 8" key="1">
    <citation type="submission" date="2020-12" db="EMBL/GenBank/DDBJ databases">
        <title>WGS of Thermoactinomyces spp.</title>
        <authorList>
            <person name="Cheng K."/>
        </authorList>
    </citation>
    <scope>NUCLEOTIDE SEQUENCE [LARGE SCALE GENOMIC DNA]</scope>
    <source>
        <strain evidence="8">CICC 10671\DSM 43846</strain>
    </source>
</reference>
<dbReference type="InterPro" id="IPR018496">
    <property type="entry name" value="PsdUridine_synth_RsuA/RluB_CS"/>
</dbReference>
<dbReference type="InterPro" id="IPR042092">
    <property type="entry name" value="PsdUridine_s_RsuA/RluB/E/F_cat"/>
</dbReference>
<dbReference type="Gene3D" id="3.30.70.580">
    <property type="entry name" value="Pseudouridine synthase I, catalytic domain, N-terminal subdomain"/>
    <property type="match status" value="1"/>
</dbReference>
<dbReference type="GO" id="GO:0005829">
    <property type="term" value="C:cytosol"/>
    <property type="evidence" value="ECO:0007669"/>
    <property type="project" value="UniProtKB-ARBA"/>
</dbReference>
<dbReference type="AlphaFoldDB" id="A0A8I1AE34"/>
<dbReference type="EMBL" id="JAECVW010000004">
    <property type="protein sequence ID" value="MBH8595420.1"/>
    <property type="molecule type" value="Genomic_DNA"/>
</dbReference>
<dbReference type="SUPFAM" id="SSF55120">
    <property type="entry name" value="Pseudouridine synthase"/>
    <property type="match status" value="1"/>
</dbReference>
<dbReference type="InterPro" id="IPR002942">
    <property type="entry name" value="S4_RNA-bd"/>
</dbReference>
<evidence type="ECO:0000256" key="2">
    <source>
        <dbReference type="ARBA" id="ARBA00022884"/>
    </source>
</evidence>
<dbReference type="InterPro" id="IPR020094">
    <property type="entry name" value="TruA/RsuA/RluB/E/F_N"/>
</dbReference>
<protein>
    <recommendedName>
        <fullName evidence="5">Pseudouridine synthase</fullName>
        <ecNumber evidence="5">5.4.99.-</ecNumber>
    </recommendedName>
</protein>
<feature type="domain" description="RNA-binding S4" evidence="6">
    <location>
        <begin position="6"/>
        <end position="64"/>
    </location>
</feature>
<dbReference type="FunFam" id="3.30.70.1560:FF:000001">
    <property type="entry name" value="Pseudouridine synthase"/>
    <property type="match status" value="1"/>
</dbReference>
<dbReference type="GO" id="GO:0003723">
    <property type="term" value="F:RNA binding"/>
    <property type="evidence" value="ECO:0007669"/>
    <property type="project" value="UniProtKB-KW"/>
</dbReference>
<evidence type="ECO:0000259" key="6">
    <source>
        <dbReference type="SMART" id="SM00363"/>
    </source>
</evidence>
<dbReference type="InterPro" id="IPR050343">
    <property type="entry name" value="RsuA_PseudoU_synthase"/>
</dbReference>
<dbReference type="PROSITE" id="PS50889">
    <property type="entry name" value="S4"/>
    <property type="match status" value="1"/>
</dbReference>
<sequence length="240" mass="27199">MKKKRQRLDKVLSHVGIGTRKEIKKLVKAGRVRVNDEPATDPGMHVFPFEDEIEVDHRPVLYREHIYLMMNKPQGVLSATEDAVQEVVTDLLEPEHRVFSPFPAGRLDKDTEGLLLLTSDGKLAHQLLSPKKHIPKVYVADIEGEVTDNDIHAFQTGITLEDGYTTMPGDLHILHAGPRSTVEITIYEGKFHQIKRMFRALGKKVVSLKRIRMGSLELDPDLAPGEYRELTAEELNKLIK</sequence>
<dbReference type="PANTHER" id="PTHR47683:SF4">
    <property type="entry name" value="PSEUDOURIDINE SYNTHASE"/>
    <property type="match status" value="1"/>
</dbReference>
<keyword evidence="3 5" id="KW-0413">Isomerase</keyword>
<dbReference type="SUPFAM" id="SSF55174">
    <property type="entry name" value="Alpha-L RNA-binding motif"/>
    <property type="match status" value="1"/>
</dbReference>
<dbReference type="InterPro" id="IPR006145">
    <property type="entry name" value="PsdUridine_synth_RsuA/RluA"/>
</dbReference>
<name>A0A8I1AE34_THEIN</name>
<dbReference type="CDD" id="cd00165">
    <property type="entry name" value="S4"/>
    <property type="match status" value="1"/>
</dbReference>
<keyword evidence="8" id="KW-1185">Reference proteome</keyword>
<dbReference type="SMART" id="SM00363">
    <property type="entry name" value="S4"/>
    <property type="match status" value="1"/>
</dbReference>
<dbReference type="Pfam" id="PF01479">
    <property type="entry name" value="S4"/>
    <property type="match status" value="1"/>
</dbReference>
<evidence type="ECO:0000313" key="8">
    <source>
        <dbReference type="Proteomes" id="UP000633619"/>
    </source>
</evidence>
<accession>A0A8I1AE34</accession>